<sequence>MNKKVIKKTDSAFNPIAKGLKGAGFFAREFPIEPFLLFSEFRMSLPVFGPHPHAGVSVMTYMRPDSKESFINRDNLSGLSFIEPGGLHIMQAGSGMHHDEFPKEDGVVTSGFQIWFNHSGKNRFVTPRSIHVDAKDVPEVESENALIRIVHGAYGGKSTMHKMVTDVDLLHIYLKPHKSITIATKQMAFVYGMEGGGTTESEKILPKTMINYSLDGDNITIKAGQEGLQFMLGTGNPHHEPIVYGGPFVATTSEQMEEMQRRYSRGEMGQLEPYENE</sequence>
<dbReference type="GO" id="GO:0046872">
    <property type="term" value="F:metal ion binding"/>
    <property type="evidence" value="ECO:0007669"/>
    <property type="project" value="UniProtKB-KW"/>
</dbReference>
<evidence type="ECO:0000256" key="4">
    <source>
        <dbReference type="SAM" id="MobiDB-lite"/>
    </source>
</evidence>
<reference evidence="7 8" key="1">
    <citation type="submission" date="2018-07" db="EMBL/GenBank/DDBJ databases">
        <title>Pedobacter sp. nov., isolated from soil.</title>
        <authorList>
            <person name="Zhou L.Y."/>
            <person name="Du Z.J."/>
        </authorList>
    </citation>
    <scope>NUCLEOTIDE SEQUENCE [LARGE SCALE GENOMIC DNA]</scope>
    <source>
        <strain evidence="7 8">JDX94</strain>
    </source>
</reference>
<evidence type="ECO:0000313" key="8">
    <source>
        <dbReference type="Proteomes" id="UP000253961"/>
    </source>
</evidence>
<dbReference type="InterPro" id="IPR003829">
    <property type="entry name" value="Pirin_N_dom"/>
</dbReference>
<dbReference type="CDD" id="cd02247">
    <property type="entry name" value="cupin_pirin_C"/>
    <property type="match status" value="1"/>
</dbReference>
<protein>
    <submittedName>
        <fullName evidence="7">Pirin family protein</fullName>
    </submittedName>
</protein>
<evidence type="ECO:0000259" key="6">
    <source>
        <dbReference type="Pfam" id="PF05726"/>
    </source>
</evidence>
<comment type="caution">
    <text evidence="7">The sequence shown here is derived from an EMBL/GenBank/DDBJ whole genome shotgun (WGS) entry which is preliminary data.</text>
</comment>
<feature type="domain" description="Pirin N-terminal" evidence="5">
    <location>
        <begin position="47"/>
        <end position="115"/>
    </location>
</feature>
<dbReference type="Pfam" id="PF05726">
    <property type="entry name" value="Pirin_C"/>
    <property type="match status" value="1"/>
</dbReference>
<dbReference type="InterPro" id="IPR014710">
    <property type="entry name" value="RmlC-like_jellyroll"/>
</dbReference>
<dbReference type="EMBL" id="QPKV01000004">
    <property type="protein sequence ID" value="RDC56560.1"/>
    <property type="molecule type" value="Genomic_DNA"/>
</dbReference>
<keyword evidence="2" id="KW-0408">Iron</keyword>
<dbReference type="Proteomes" id="UP000253961">
    <property type="component" value="Unassembled WGS sequence"/>
</dbReference>
<evidence type="ECO:0000313" key="7">
    <source>
        <dbReference type="EMBL" id="RDC56560.1"/>
    </source>
</evidence>
<dbReference type="PANTHER" id="PTHR13903">
    <property type="entry name" value="PIRIN-RELATED"/>
    <property type="match status" value="1"/>
</dbReference>
<dbReference type="OrthoDB" id="321327at2"/>
<proteinExistence type="inferred from homology"/>
<feature type="domain" description="Pirin C-terminal" evidence="6">
    <location>
        <begin position="170"/>
        <end position="268"/>
    </location>
</feature>
<feature type="binding site" evidence="2">
    <location>
        <position position="51"/>
    </location>
    <ligand>
        <name>Fe cation</name>
        <dbReference type="ChEBI" id="CHEBI:24875"/>
    </ligand>
</feature>
<dbReference type="RefSeq" id="WP_115403279.1">
    <property type="nucleotide sequence ID" value="NZ_QPKV01000004.1"/>
</dbReference>
<comment type="cofactor">
    <cofactor evidence="2">
        <name>Fe cation</name>
        <dbReference type="ChEBI" id="CHEBI:24875"/>
    </cofactor>
    <text evidence="2">Binds 1 Fe cation per subunit.</text>
</comment>
<accession>A0A369PWF0</accession>
<organism evidence="7 8">
    <name type="scientific">Pedobacter chinensis</name>
    <dbReference type="NCBI Taxonomy" id="2282421"/>
    <lineage>
        <taxon>Bacteria</taxon>
        <taxon>Pseudomonadati</taxon>
        <taxon>Bacteroidota</taxon>
        <taxon>Sphingobacteriia</taxon>
        <taxon>Sphingobacteriales</taxon>
        <taxon>Sphingobacteriaceae</taxon>
        <taxon>Pedobacter</taxon>
    </lineage>
</organism>
<dbReference type="InterPro" id="IPR011051">
    <property type="entry name" value="RmlC_Cupin_sf"/>
</dbReference>
<dbReference type="Gene3D" id="2.60.120.10">
    <property type="entry name" value="Jelly Rolls"/>
    <property type="match status" value="2"/>
</dbReference>
<feature type="binding site" evidence="2">
    <location>
        <position position="53"/>
    </location>
    <ligand>
        <name>Fe cation</name>
        <dbReference type="ChEBI" id="CHEBI:24875"/>
    </ligand>
</feature>
<feature type="binding site" evidence="2">
    <location>
        <position position="100"/>
    </location>
    <ligand>
        <name>Fe cation</name>
        <dbReference type="ChEBI" id="CHEBI:24875"/>
    </ligand>
</feature>
<dbReference type="PANTHER" id="PTHR13903:SF8">
    <property type="entry name" value="PIRIN"/>
    <property type="match status" value="1"/>
</dbReference>
<gene>
    <name evidence="7" type="ORF">DU508_13355</name>
</gene>
<keyword evidence="2" id="KW-0479">Metal-binding</keyword>
<comment type="similarity">
    <text evidence="1 3">Belongs to the pirin family.</text>
</comment>
<keyword evidence="8" id="KW-1185">Reference proteome</keyword>
<evidence type="ECO:0000256" key="1">
    <source>
        <dbReference type="ARBA" id="ARBA00008416"/>
    </source>
</evidence>
<dbReference type="Pfam" id="PF02678">
    <property type="entry name" value="Pirin"/>
    <property type="match status" value="1"/>
</dbReference>
<feature type="binding site" evidence="2">
    <location>
        <position position="98"/>
    </location>
    <ligand>
        <name>Fe cation</name>
        <dbReference type="ChEBI" id="CHEBI:24875"/>
    </ligand>
</feature>
<dbReference type="SUPFAM" id="SSF51182">
    <property type="entry name" value="RmlC-like cupins"/>
    <property type="match status" value="1"/>
</dbReference>
<evidence type="ECO:0000259" key="5">
    <source>
        <dbReference type="Pfam" id="PF02678"/>
    </source>
</evidence>
<dbReference type="AlphaFoldDB" id="A0A369PWF0"/>
<evidence type="ECO:0000256" key="3">
    <source>
        <dbReference type="RuleBase" id="RU003457"/>
    </source>
</evidence>
<evidence type="ECO:0000256" key="2">
    <source>
        <dbReference type="PIRSR" id="PIRSR006232-1"/>
    </source>
</evidence>
<feature type="region of interest" description="Disordered" evidence="4">
    <location>
        <begin position="258"/>
        <end position="277"/>
    </location>
</feature>
<name>A0A369PWF0_9SPHI</name>
<dbReference type="InterPro" id="IPR008778">
    <property type="entry name" value="Pirin_C_dom"/>
</dbReference>
<dbReference type="InterPro" id="IPR012093">
    <property type="entry name" value="Pirin"/>
</dbReference>
<dbReference type="PIRSF" id="PIRSF006232">
    <property type="entry name" value="Pirin"/>
    <property type="match status" value="1"/>
</dbReference>